<dbReference type="AlphaFoldDB" id="A0A7J7JDJ6"/>
<evidence type="ECO:0000313" key="2">
    <source>
        <dbReference type="Proteomes" id="UP000593567"/>
    </source>
</evidence>
<dbReference type="Proteomes" id="UP000593567">
    <property type="component" value="Unassembled WGS sequence"/>
</dbReference>
<organism evidence="1 2">
    <name type="scientific">Bugula neritina</name>
    <name type="common">Brown bryozoan</name>
    <name type="synonym">Sertularia neritina</name>
    <dbReference type="NCBI Taxonomy" id="10212"/>
    <lineage>
        <taxon>Eukaryota</taxon>
        <taxon>Metazoa</taxon>
        <taxon>Spiralia</taxon>
        <taxon>Lophotrochozoa</taxon>
        <taxon>Bryozoa</taxon>
        <taxon>Gymnolaemata</taxon>
        <taxon>Cheilostomatida</taxon>
        <taxon>Flustrina</taxon>
        <taxon>Buguloidea</taxon>
        <taxon>Bugulidae</taxon>
        <taxon>Bugula</taxon>
    </lineage>
</organism>
<sequence length="76" mass="8746">MFYNRLSDSSNLHTSFFTLFILDTCRLISTDDVYYTCRLISTDDMTHSTEQLSAEMANIDCIMQDLNAIKDGFEMA</sequence>
<evidence type="ECO:0000313" key="1">
    <source>
        <dbReference type="EMBL" id="KAF6024362.1"/>
    </source>
</evidence>
<accession>A0A7J7JDJ6</accession>
<dbReference type="EMBL" id="VXIV02002587">
    <property type="protein sequence ID" value="KAF6024362.1"/>
    <property type="molecule type" value="Genomic_DNA"/>
</dbReference>
<gene>
    <name evidence="1" type="ORF">EB796_017363</name>
</gene>
<proteinExistence type="predicted"/>
<reference evidence="1" key="1">
    <citation type="submission" date="2020-06" db="EMBL/GenBank/DDBJ databases">
        <title>Draft genome of Bugula neritina, a colonial animal packing powerful symbionts and potential medicines.</title>
        <authorList>
            <person name="Rayko M."/>
        </authorList>
    </citation>
    <scope>NUCLEOTIDE SEQUENCE [LARGE SCALE GENOMIC DNA]</scope>
    <source>
        <strain evidence="1">Kwan_BN1</strain>
    </source>
</reference>
<name>A0A7J7JDJ6_BUGNE</name>
<keyword evidence="2" id="KW-1185">Reference proteome</keyword>
<protein>
    <submittedName>
        <fullName evidence="1">Uncharacterized protein</fullName>
    </submittedName>
</protein>
<comment type="caution">
    <text evidence="1">The sequence shown here is derived from an EMBL/GenBank/DDBJ whole genome shotgun (WGS) entry which is preliminary data.</text>
</comment>